<accession>A0A9Q1ILY4</accession>
<dbReference type="Proteomes" id="UP001152622">
    <property type="component" value="Chromosome 13"/>
</dbReference>
<comment type="caution">
    <text evidence="1">The sequence shown here is derived from an EMBL/GenBank/DDBJ whole genome shotgun (WGS) entry which is preliminary data.</text>
</comment>
<name>A0A9Q1ILY4_SYNKA</name>
<protein>
    <submittedName>
        <fullName evidence="1">Uncharacterized protein</fullName>
    </submittedName>
</protein>
<keyword evidence="2" id="KW-1185">Reference proteome</keyword>
<proteinExistence type="predicted"/>
<evidence type="ECO:0000313" key="1">
    <source>
        <dbReference type="EMBL" id="KAJ8344380.1"/>
    </source>
</evidence>
<dbReference type="EMBL" id="JAINUF010000013">
    <property type="protein sequence ID" value="KAJ8344380.1"/>
    <property type="molecule type" value="Genomic_DNA"/>
</dbReference>
<organism evidence="1 2">
    <name type="scientific">Synaphobranchus kaupii</name>
    <name type="common">Kaup's arrowtooth eel</name>
    <dbReference type="NCBI Taxonomy" id="118154"/>
    <lineage>
        <taxon>Eukaryota</taxon>
        <taxon>Metazoa</taxon>
        <taxon>Chordata</taxon>
        <taxon>Craniata</taxon>
        <taxon>Vertebrata</taxon>
        <taxon>Euteleostomi</taxon>
        <taxon>Actinopterygii</taxon>
        <taxon>Neopterygii</taxon>
        <taxon>Teleostei</taxon>
        <taxon>Anguilliformes</taxon>
        <taxon>Synaphobranchidae</taxon>
        <taxon>Synaphobranchus</taxon>
    </lineage>
</organism>
<evidence type="ECO:0000313" key="2">
    <source>
        <dbReference type="Proteomes" id="UP001152622"/>
    </source>
</evidence>
<gene>
    <name evidence="1" type="ORF">SKAU_G00317090</name>
</gene>
<sequence length="153" mass="16638">MRKGVLVGSEYEAVGLKGAELRDGDQVMNLVGPCCAYACDTERETTWLPSSTPAADVNRKRGQMGSDWFRLPGTALAILSRVQAWLSAGEAWPHSQLYALPGWAGVSLRAGFLHPPHETVMGSCTVAMRWEQARRVTACGPTRGGPKRSILQR</sequence>
<reference evidence="1" key="1">
    <citation type="journal article" date="2023" name="Science">
        <title>Genome structures resolve the early diversification of teleost fishes.</title>
        <authorList>
            <person name="Parey E."/>
            <person name="Louis A."/>
            <person name="Montfort J."/>
            <person name="Bouchez O."/>
            <person name="Roques C."/>
            <person name="Iampietro C."/>
            <person name="Lluch J."/>
            <person name="Castinel A."/>
            <person name="Donnadieu C."/>
            <person name="Desvignes T."/>
            <person name="Floi Bucao C."/>
            <person name="Jouanno E."/>
            <person name="Wen M."/>
            <person name="Mejri S."/>
            <person name="Dirks R."/>
            <person name="Jansen H."/>
            <person name="Henkel C."/>
            <person name="Chen W.J."/>
            <person name="Zahm M."/>
            <person name="Cabau C."/>
            <person name="Klopp C."/>
            <person name="Thompson A.W."/>
            <person name="Robinson-Rechavi M."/>
            <person name="Braasch I."/>
            <person name="Lecointre G."/>
            <person name="Bobe J."/>
            <person name="Postlethwait J.H."/>
            <person name="Berthelot C."/>
            <person name="Roest Crollius H."/>
            <person name="Guiguen Y."/>
        </authorList>
    </citation>
    <scope>NUCLEOTIDE SEQUENCE</scope>
    <source>
        <strain evidence="1">WJC10195</strain>
    </source>
</reference>
<dbReference type="AlphaFoldDB" id="A0A9Q1ILY4"/>